<reference evidence="8" key="1">
    <citation type="submission" date="2012-02" db="EMBL/GenBank/DDBJ databases">
        <title>Complete genome sequence of Actinoplanes missouriensis 431 (= NBRC 102363).</title>
        <authorList>
            <person name="Ohnishi Y."/>
            <person name="Ishikawa J."/>
            <person name="Sekine M."/>
            <person name="Hosoyama A."/>
            <person name="Harada T."/>
            <person name="Narita H."/>
            <person name="Hata T."/>
            <person name="Konno Y."/>
            <person name="Tutikane K."/>
            <person name="Fujita N."/>
            <person name="Horinouchi S."/>
            <person name="Hayakawa M."/>
        </authorList>
    </citation>
    <scope>NUCLEOTIDE SEQUENCE [LARGE SCALE GENOMIC DNA]</scope>
    <source>
        <strain evidence="8">431</strain>
    </source>
</reference>
<evidence type="ECO:0000256" key="6">
    <source>
        <dbReference type="SAM" id="Phobius"/>
    </source>
</evidence>
<feature type="region of interest" description="Disordered" evidence="5">
    <location>
        <begin position="1"/>
        <end position="21"/>
    </location>
</feature>
<dbReference type="PATRIC" id="fig|512565.3.peg.5949"/>
<dbReference type="Proteomes" id="UP000007882">
    <property type="component" value="Chromosome"/>
</dbReference>
<dbReference type="eggNOG" id="COG1714">
    <property type="taxonomic scope" value="Bacteria"/>
</dbReference>
<dbReference type="GO" id="GO:0016020">
    <property type="term" value="C:membrane"/>
    <property type="evidence" value="ECO:0007669"/>
    <property type="project" value="UniProtKB-SubCell"/>
</dbReference>
<protein>
    <recommendedName>
        <fullName evidence="7">RDD domain-containing protein</fullName>
    </recommendedName>
</protein>
<keyword evidence="9" id="KW-1185">Reference proteome</keyword>
<evidence type="ECO:0000256" key="5">
    <source>
        <dbReference type="SAM" id="MobiDB-lite"/>
    </source>
</evidence>
<evidence type="ECO:0000256" key="4">
    <source>
        <dbReference type="ARBA" id="ARBA00023136"/>
    </source>
</evidence>
<feature type="domain" description="RDD" evidence="7">
    <location>
        <begin position="60"/>
        <end position="159"/>
    </location>
</feature>
<dbReference type="AlphaFoldDB" id="I0HDT8"/>
<keyword evidence="4 6" id="KW-0472">Membrane</keyword>
<dbReference type="KEGG" id="ams:AMIS_59550"/>
<feature type="transmembrane region" description="Helical" evidence="6">
    <location>
        <begin position="120"/>
        <end position="141"/>
    </location>
</feature>
<proteinExistence type="predicted"/>
<evidence type="ECO:0000256" key="3">
    <source>
        <dbReference type="ARBA" id="ARBA00022989"/>
    </source>
</evidence>
<name>I0HDT8_ACTM4</name>
<gene>
    <name evidence="8" type="ordered locus">AMIS_59550</name>
</gene>
<keyword evidence="2 6" id="KW-0812">Transmembrane</keyword>
<evidence type="ECO:0000313" key="8">
    <source>
        <dbReference type="EMBL" id="BAL91175.1"/>
    </source>
</evidence>
<dbReference type="Pfam" id="PF06271">
    <property type="entry name" value="RDD"/>
    <property type="match status" value="1"/>
</dbReference>
<evidence type="ECO:0000256" key="2">
    <source>
        <dbReference type="ARBA" id="ARBA00022692"/>
    </source>
</evidence>
<dbReference type="OrthoDB" id="9793824at2"/>
<evidence type="ECO:0000313" key="9">
    <source>
        <dbReference type="Proteomes" id="UP000007882"/>
    </source>
</evidence>
<comment type="subcellular location">
    <subcellularLocation>
        <location evidence="1">Membrane</location>
        <topology evidence="1">Multi-pass membrane protein</topology>
    </subcellularLocation>
</comment>
<organism evidence="8 9">
    <name type="scientific">Actinoplanes missouriensis (strain ATCC 14538 / DSM 43046 / CBS 188.64 / JCM 3121 / NBRC 102363 / NCIMB 12654 / NRRL B-3342 / UNCC 431)</name>
    <dbReference type="NCBI Taxonomy" id="512565"/>
    <lineage>
        <taxon>Bacteria</taxon>
        <taxon>Bacillati</taxon>
        <taxon>Actinomycetota</taxon>
        <taxon>Actinomycetes</taxon>
        <taxon>Micromonosporales</taxon>
        <taxon>Micromonosporaceae</taxon>
        <taxon>Actinoplanes</taxon>
    </lineage>
</organism>
<feature type="transmembrane region" description="Helical" evidence="6">
    <location>
        <begin position="60"/>
        <end position="81"/>
    </location>
</feature>
<evidence type="ECO:0000256" key="1">
    <source>
        <dbReference type="ARBA" id="ARBA00004141"/>
    </source>
</evidence>
<dbReference type="InterPro" id="IPR010432">
    <property type="entry name" value="RDD"/>
</dbReference>
<dbReference type="STRING" id="512565.AMIS_59550"/>
<sequence>MNESPVPGNDPYSQAPASARWPSYGGQAHAAVQPWSPPAHPAQYTTPAISMPLVSPGGRLAAVLLDVVLVVVTLWIGWFAWSMVTWSQGQSPGKKLLGFVVVDAATGEPFDWPRMALRELGIKGLLGTVLSMCTLGVYFWVDALMILGAGTRTLHDRMATSVVRHV</sequence>
<dbReference type="EMBL" id="AP012319">
    <property type="protein sequence ID" value="BAL91175.1"/>
    <property type="molecule type" value="Genomic_DNA"/>
</dbReference>
<evidence type="ECO:0000259" key="7">
    <source>
        <dbReference type="Pfam" id="PF06271"/>
    </source>
</evidence>
<accession>I0HDT8</accession>
<dbReference type="HOGENOM" id="CLU_1599216_0_0_11"/>
<dbReference type="RefSeq" id="WP_014446062.1">
    <property type="nucleotide sequence ID" value="NC_017093.1"/>
</dbReference>
<keyword evidence="3 6" id="KW-1133">Transmembrane helix</keyword>